<keyword evidence="1" id="KW-0238">DNA-binding</keyword>
<name>A0A3R6V6S8_9STRA</name>
<dbReference type="SUPFAM" id="SSF46689">
    <property type="entry name" value="Homeodomain-like"/>
    <property type="match status" value="1"/>
</dbReference>
<dbReference type="Proteomes" id="UP000285060">
    <property type="component" value="Unassembled WGS sequence"/>
</dbReference>
<dbReference type="GO" id="GO:0005634">
    <property type="term" value="C:nucleus"/>
    <property type="evidence" value="ECO:0007669"/>
    <property type="project" value="TreeGrafter"/>
</dbReference>
<dbReference type="InterPro" id="IPR006600">
    <property type="entry name" value="HTH_CenpB_DNA-bd_dom"/>
</dbReference>
<proteinExistence type="predicted"/>
<evidence type="ECO:0000256" key="1">
    <source>
        <dbReference type="ARBA" id="ARBA00023125"/>
    </source>
</evidence>
<dbReference type="PROSITE" id="PS51253">
    <property type="entry name" value="HTH_CENPB"/>
    <property type="match status" value="1"/>
</dbReference>
<organism evidence="3 4">
    <name type="scientific">Aphanomyces invadans</name>
    <dbReference type="NCBI Taxonomy" id="157072"/>
    <lineage>
        <taxon>Eukaryota</taxon>
        <taxon>Sar</taxon>
        <taxon>Stramenopiles</taxon>
        <taxon>Oomycota</taxon>
        <taxon>Saprolegniomycetes</taxon>
        <taxon>Saprolegniales</taxon>
        <taxon>Verrucalvaceae</taxon>
        <taxon>Aphanomyces</taxon>
    </lineage>
</organism>
<feature type="domain" description="HTH CENPB-type" evidence="2">
    <location>
        <begin position="48"/>
        <end position="122"/>
    </location>
</feature>
<dbReference type="PANTHER" id="PTHR19303:SF73">
    <property type="entry name" value="PROTEIN PDC2"/>
    <property type="match status" value="1"/>
</dbReference>
<dbReference type="PANTHER" id="PTHR19303">
    <property type="entry name" value="TRANSPOSON"/>
    <property type="match status" value="1"/>
</dbReference>
<evidence type="ECO:0000313" key="3">
    <source>
        <dbReference type="EMBL" id="RHY26383.1"/>
    </source>
</evidence>
<dbReference type="InterPro" id="IPR050863">
    <property type="entry name" value="CenT-Element_Derived"/>
</dbReference>
<dbReference type="VEuPathDB" id="FungiDB:H310_09650"/>
<reference evidence="3 4" key="1">
    <citation type="submission" date="2018-08" db="EMBL/GenBank/DDBJ databases">
        <title>Aphanomyces genome sequencing and annotation.</title>
        <authorList>
            <person name="Minardi D."/>
            <person name="Oidtmann B."/>
            <person name="Van Der Giezen M."/>
            <person name="Studholme D.J."/>
        </authorList>
    </citation>
    <scope>NUCLEOTIDE SEQUENCE [LARGE SCALE GENOMIC DNA]</scope>
    <source>
        <strain evidence="3 4">NJM0002</strain>
    </source>
</reference>
<accession>A0A3R6V6S8</accession>
<comment type="caution">
    <text evidence="3">The sequence shown here is derived from an EMBL/GenBank/DDBJ whole genome shotgun (WGS) entry which is preliminary data.</text>
</comment>
<dbReference type="SMART" id="SM00674">
    <property type="entry name" value="CENPB"/>
    <property type="match status" value="1"/>
</dbReference>
<dbReference type="GO" id="GO:0003677">
    <property type="term" value="F:DNA binding"/>
    <property type="evidence" value="ECO:0007669"/>
    <property type="project" value="UniProtKB-KW"/>
</dbReference>
<dbReference type="EMBL" id="QUSY01001018">
    <property type="protein sequence ID" value="RHY26383.1"/>
    <property type="molecule type" value="Genomic_DNA"/>
</dbReference>
<gene>
    <name evidence="3" type="ORF">DYB32_007666</name>
</gene>
<keyword evidence="4" id="KW-1185">Reference proteome</keyword>
<dbReference type="AlphaFoldDB" id="A0A3R6V6S8"/>
<dbReference type="InterPro" id="IPR009057">
    <property type="entry name" value="Homeodomain-like_sf"/>
</dbReference>
<dbReference type="Pfam" id="PF03221">
    <property type="entry name" value="HTH_Tnp_Tc5"/>
    <property type="match status" value="1"/>
</dbReference>
<dbReference type="Gene3D" id="1.10.10.60">
    <property type="entry name" value="Homeodomain-like"/>
    <property type="match status" value="1"/>
</dbReference>
<protein>
    <recommendedName>
        <fullName evidence="2">HTH CENPB-type domain-containing protein</fullName>
    </recommendedName>
</protein>
<evidence type="ECO:0000313" key="4">
    <source>
        <dbReference type="Proteomes" id="UP000285060"/>
    </source>
</evidence>
<sequence>MEHPTYTYSQLAARGADKFNLASTPTKGTIGNVLQRNATLSLRADNKTQSINRPVELPAVEESLLQWVLRCEELGVCLNGELTRKQALANCDQLNIPTSKRPAFAKGWLYKFQVKHGLTSKLQHGEATSVSPVLVTEGREEMKAVTSGYSADNTYNMDETAYFYCLSPHRSITRHRQPGTKKSMKRISVALTTNAAGSDVVNPLFI</sequence>
<evidence type="ECO:0000259" key="2">
    <source>
        <dbReference type="PROSITE" id="PS51253"/>
    </source>
</evidence>